<evidence type="ECO:0000256" key="1">
    <source>
        <dbReference type="SAM" id="MobiDB-lite"/>
    </source>
</evidence>
<dbReference type="InParanoid" id="T0SI41"/>
<feature type="region of interest" description="Disordered" evidence="1">
    <location>
        <begin position="411"/>
        <end position="431"/>
    </location>
</feature>
<feature type="compositionally biased region" description="Basic and acidic residues" evidence="1">
    <location>
        <begin position="418"/>
        <end position="431"/>
    </location>
</feature>
<evidence type="ECO:0000313" key="2">
    <source>
        <dbReference type="EMBL" id="EQC42467.1"/>
    </source>
</evidence>
<accession>T0SI41</accession>
<dbReference type="InterPro" id="IPR052727">
    <property type="entry name" value="Rab4/Rab5_effector"/>
</dbReference>
<dbReference type="InterPro" id="IPR023393">
    <property type="entry name" value="START-like_dom_sf"/>
</dbReference>
<dbReference type="Gene3D" id="3.30.40.10">
    <property type="entry name" value="Zinc/RING finger domain, C3HC4 (zinc finger)"/>
    <property type="match status" value="1"/>
</dbReference>
<keyword evidence="3" id="KW-1185">Reference proteome</keyword>
<dbReference type="InterPro" id="IPR011011">
    <property type="entry name" value="Znf_FYVE_PHD"/>
</dbReference>
<dbReference type="VEuPathDB" id="FungiDB:SDRG_00201"/>
<dbReference type="Gene3D" id="3.30.530.20">
    <property type="match status" value="1"/>
</dbReference>
<dbReference type="Proteomes" id="UP000030762">
    <property type="component" value="Unassembled WGS sequence"/>
</dbReference>
<evidence type="ECO:0000313" key="3">
    <source>
        <dbReference type="Proteomes" id="UP000030762"/>
    </source>
</evidence>
<gene>
    <name evidence="2" type="ORF">SDRG_00201</name>
</gene>
<name>T0SI41_SAPDV</name>
<dbReference type="OrthoDB" id="61303at2759"/>
<dbReference type="PANTHER" id="PTHR13510">
    <property type="entry name" value="FYVE-FINGER-CONTAINING RAB5 EFFECTOR PROTEIN RABENOSYN-5-RELATED"/>
    <property type="match status" value="1"/>
</dbReference>
<dbReference type="PANTHER" id="PTHR13510:SF44">
    <property type="entry name" value="RABENOSYN-5"/>
    <property type="match status" value="1"/>
</dbReference>
<dbReference type="GeneID" id="19940928"/>
<dbReference type="AlphaFoldDB" id="T0SI41"/>
<protein>
    <submittedName>
        <fullName evidence="2">Uncharacterized protein</fullName>
    </submittedName>
</protein>
<dbReference type="SUPFAM" id="SSF57903">
    <property type="entry name" value="FYVE/PHD zinc finger"/>
    <property type="match status" value="1"/>
</dbReference>
<dbReference type="OMA" id="NINTCAD"/>
<dbReference type="InterPro" id="IPR013083">
    <property type="entry name" value="Znf_RING/FYVE/PHD"/>
</dbReference>
<dbReference type="RefSeq" id="XP_008603890.1">
    <property type="nucleotide sequence ID" value="XM_008605668.1"/>
</dbReference>
<sequence length="518" mass="58509">MPAYDALSQRAQHRQLVEDIGRDAVQNSDLWVDEARDDRSGWKLTVNKRNMQVFRARLGAGKANPSLYTFLSVGYLATTFDELRMALNAPTTLDDQIMQSYLLEKDYVTSHVVQNYSGGSHSGDDCLPSDTDVEFFGVKYLKFTLPGTKLGVHARDTLYLEYLTVLPDNHGIDTLCKVVYSIDNYLPSADTDVYRATIMDTMLFRPAQNGKIHVVVKSYHDMKGTVPKYLGDQSSLCFWRIHRKVASLAHIRSLLSATQLRPSASLAQSHPITRASYKRIVEHTKKTCVVCVKKFSLFSTKLSCRLCGLTMCTKCYLRITYAVQDAPTTSATMHKTTMTTYVDDFCLTCVRSRAPSTDDPNQIASTAATTPVDVPSWQFNETAPSTHSSFSKSNRPSETYFGMNVHHTSVRRSSTAAAKDERDYRLSKEEQPPLVLLTPSQMSALEAETPTKEAPDVFEEMRKSIAIQENIISAMRASWHGSTDAENYMPRRMSRMERERMSEDRFARDCDRFEELDA</sequence>
<dbReference type="EMBL" id="JH767132">
    <property type="protein sequence ID" value="EQC42467.1"/>
    <property type="molecule type" value="Genomic_DNA"/>
</dbReference>
<proteinExistence type="predicted"/>
<reference evidence="2 3" key="1">
    <citation type="submission" date="2012-04" db="EMBL/GenBank/DDBJ databases">
        <title>The Genome Sequence of Saprolegnia declina VS20.</title>
        <authorList>
            <consortium name="The Broad Institute Genome Sequencing Platform"/>
            <person name="Russ C."/>
            <person name="Nusbaum C."/>
            <person name="Tyler B."/>
            <person name="van West P."/>
            <person name="Dieguez-Uribeondo J."/>
            <person name="de Bruijn I."/>
            <person name="Tripathy S."/>
            <person name="Jiang R."/>
            <person name="Young S.K."/>
            <person name="Zeng Q."/>
            <person name="Gargeya S."/>
            <person name="Fitzgerald M."/>
            <person name="Haas B."/>
            <person name="Abouelleil A."/>
            <person name="Alvarado L."/>
            <person name="Arachchi H.M."/>
            <person name="Berlin A."/>
            <person name="Chapman S.B."/>
            <person name="Goldberg J."/>
            <person name="Griggs A."/>
            <person name="Gujja S."/>
            <person name="Hansen M."/>
            <person name="Howarth C."/>
            <person name="Imamovic A."/>
            <person name="Larimer J."/>
            <person name="McCowen C."/>
            <person name="Montmayeur A."/>
            <person name="Murphy C."/>
            <person name="Neiman D."/>
            <person name="Pearson M."/>
            <person name="Priest M."/>
            <person name="Roberts A."/>
            <person name="Saif S."/>
            <person name="Shea T."/>
            <person name="Sisk P."/>
            <person name="Sykes S."/>
            <person name="Wortman J."/>
            <person name="Nusbaum C."/>
            <person name="Birren B."/>
        </authorList>
    </citation>
    <scope>NUCLEOTIDE SEQUENCE [LARGE SCALE GENOMIC DNA]</scope>
    <source>
        <strain evidence="2 3">VS20</strain>
    </source>
</reference>
<dbReference type="eggNOG" id="ENOG502RVUY">
    <property type="taxonomic scope" value="Eukaryota"/>
</dbReference>
<dbReference type="SUPFAM" id="SSF55961">
    <property type="entry name" value="Bet v1-like"/>
    <property type="match status" value="1"/>
</dbReference>
<organism evidence="2 3">
    <name type="scientific">Saprolegnia diclina (strain VS20)</name>
    <dbReference type="NCBI Taxonomy" id="1156394"/>
    <lineage>
        <taxon>Eukaryota</taxon>
        <taxon>Sar</taxon>
        <taxon>Stramenopiles</taxon>
        <taxon>Oomycota</taxon>
        <taxon>Saprolegniomycetes</taxon>
        <taxon>Saprolegniales</taxon>
        <taxon>Saprolegniaceae</taxon>
        <taxon>Saprolegnia</taxon>
    </lineage>
</organism>